<organism evidence="2 3">
    <name type="scientific">Dreissena polymorpha</name>
    <name type="common">Zebra mussel</name>
    <name type="synonym">Mytilus polymorpha</name>
    <dbReference type="NCBI Taxonomy" id="45954"/>
    <lineage>
        <taxon>Eukaryota</taxon>
        <taxon>Metazoa</taxon>
        <taxon>Spiralia</taxon>
        <taxon>Lophotrochozoa</taxon>
        <taxon>Mollusca</taxon>
        <taxon>Bivalvia</taxon>
        <taxon>Autobranchia</taxon>
        <taxon>Heteroconchia</taxon>
        <taxon>Euheterodonta</taxon>
        <taxon>Imparidentia</taxon>
        <taxon>Neoheterodontei</taxon>
        <taxon>Myida</taxon>
        <taxon>Dreissenoidea</taxon>
        <taxon>Dreissenidae</taxon>
        <taxon>Dreissena</taxon>
    </lineage>
</organism>
<evidence type="ECO:0000313" key="3">
    <source>
        <dbReference type="Proteomes" id="UP000828390"/>
    </source>
</evidence>
<name>A0A9D4KCB6_DREPO</name>
<dbReference type="GO" id="GO:0034587">
    <property type="term" value="P:piRNA processing"/>
    <property type="evidence" value="ECO:0007669"/>
    <property type="project" value="TreeGrafter"/>
</dbReference>
<proteinExistence type="predicted"/>
<dbReference type="EMBL" id="JAIWYP010000004">
    <property type="protein sequence ID" value="KAH3836651.1"/>
    <property type="molecule type" value="Genomic_DNA"/>
</dbReference>
<dbReference type="GO" id="GO:1990923">
    <property type="term" value="C:PET complex"/>
    <property type="evidence" value="ECO:0007669"/>
    <property type="project" value="TreeGrafter"/>
</dbReference>
<dbReference type="PANTHER" id="PTHR46628">
    <property type="entry name" value="PIRNA BIOGENESIS PROTEIN EXD1"/>
    <property type="match status" value="1"/>
</dbReference>
<evidence type="ECO:0000313" key="2">
    <source>
        <dbReference type="EMBL" id="KAH3836651.1"/>
    </source>
</evidence>
<dbReference type="InterPro" id="IPR036397">
    <property type="entry name" value="RNaseH_sf"/>
</dbReference>
<accession>A0A9D4KCB6</accession>
<dbReference type="InterPro" id="IPR002562">
    <property type="entry name" value="3'-5'_exonuclease_dom"/>
</dbReference>
<sequence>MARIKYLKTEETAAKAVNHILISEQPLIGVKCLGSCVGEKGGRITLVVVGCWDGNVYIFDTQKCPNIMYAGQLLRLLQSAEVLKVFANCDSDHTTLSQQFAVSIQHFYDAQIAHAIIMERSGLPARRLTLEQLCETYKQTIPSSNSNLQRLLHEDMNFWARRPVSRDMLELAAAHVRPLVPGIFVATDRSMPTDSDQWFTHQCEENRRRRLPLYAPPVNVHQAIKHCCTCRNCDKTRGQLMGLYSSNNPDV</sequence>
<gene>
    <name evidence="2" type="ORF">DPMN_110022</name>
</gene>
<dbReference type="Gene3D" id="3.30.420.10">
    <property type="entry name" value="Ribonuclease H-like superfamily/Ribonuclease H"/>
    <property type="match status" value="1"/>
</dbReference>
<dbReference type="GO" id="GO:0003676">
    <property type="term" value="F:nucleic acid binding"/>
    <property type="evidence" value="ECO:0007669"/>
    <property type="project" value="InterPro"/>
</dbReference>
<dbReference type="SUPFAM" id="SSF53098">
    <property type="entry name" value="Ribonuclease H-like"/>
    <property type="match status" value="1"/>
</dbReference>
<reference evidence="2" key="2">
    <citation type="submission" date="2020-11" db="EMBL/GenBank/DDBJ databases">
        <authorList>
            <person name="McCartney M.A."/>
            <person name="Auch B."/>
            <person name="Kono T."/>
            <person name="Mallez S."/>
            <person name="Becker A."/>
            <person name="Gohl D.M."/>
            <person name="Silverstein K.A.T."/>
            <person name="Koren S."/>
            <person name="Bechman K.B."/>
            <person name="Herman A."/>
            <person name="Abrahante J.E."/>
            <person name="Garbe J."/>
        </authorList>
    </citation>
    <scope>NUCLEOTIDE SEQUENCE</scope>
    <source>
        <strain evidence="2">Duluth1</strain>
        <tissue evidence="2">Whole animal</tissue>
    </source>
</reference>
<dbReference type="PANTHER" id="PTHR46628:SF1">
    <property type="entry name" value="PIRNA BIOGENESIS PROTEIN EXD1"/>
    <property type="match status" value="1"/>
</dbReference>
<dbReference type="InterPro" id="IPR052144">
    <property type="entry name" value="piRNA_biogenesis_EXD1"/>
</dbReference>
<dbReference type="GO" id="GO:0008408">
    <property type="term" value="F:3'-5' exonuclease activity"/>
    <property type="evidence" value="ECO:0007669"/>
    <property type="project" value="InterPro"/>
</dbReference>
<feature type="domain" description="3'-5' exonuclease" evidence="1">
    <location>
        <begin position="54"/>
        <end position="174"/>
    </location>
</feature>
<keyword evidence="3" id="KW-1185">Reference proteome</keyword>
<protein>
    <recommendedName>
        <fullName evidence="1">3'-5' exonuclease domain-containing protein</fullName>
    </recommendedName>
</protein>
<evidence type="ECO:0000259" key="1">
    <source>
        <dbReference type="Pfam" id="PF01612"/>
    </source>
</evidence>
<reference evidence="2" key="1">
    <citation type="journal article" date="2019" name="bioRxiv">
        <title>The Genome of the Zebra Mussel, Dreissena polymorpha: A Resource for Invasive Species Research.</title>
        <authorList>
            <person name="McCartney M.A."/>
            <person name="Auch B."/>
            <person name="Kono T."/>
            <person name="Mallez S."/>
            <person name="Zhang Y."/>
            <person name="Obille A."/>
            <person name="Becker A."/>
            <person name="Abrahante J.E."/>
            <person name="Garbe J."/>
            <person name="Badalamenti J.P."/>
            <person name="Herman A."/>
            <person name="Mangelson H."/>
            <person name="Liachko I."/>
            <person name="Sullivan S."/>
            <person name="Sone E.D."/>
            <person name="Koren S."/>
            <person name="Silverstein K.A.T."/>
            <person name="Beckman K.B."/>
            <person name="Gohl D.M."/>
        </authorList>
    </citation>
    <scope>NUCLEOTIDE SEQUENCE</scope>
    <source>
        <strain evidence="2">Duluth1</strain>
        <tissue evidence="2">Whole animal</tissue>
    </source>
</reference>
<dbReference type="Pfam" id="PF01612">
    <property type="entry name" value="DNA_pol_A_exo1"/>
    <property type="match status" value="1"/>
</dbReference>
<dbReference type="AlphaFoldDB" id="A0A9D4KCB6"/>
<dbReference type="InterPro" id="IPR012337">
    <property type="entry name" value="RNaseH-like_sf"/>
</dbReference>
<comment type="caution">
    <text evidence="2">The sequence shown here is derived from an EMBL/GenBank/DDBJ whole genome shotgun (WGS) entry which is preliminary data.</text>
</comment>
<dbReference type="OrthoDB" id="368776at2759"/>
<dbReference type="Proteomes" id="UP000828390">
    <property type="component" value="Unassembled WGS sequence"/>
</dbReference>